<comment type="caution">
    <text evidence="2">The sequence shown here is derived from an EMBL/GenBank/DDBJ whole genome shotgun (WGS) entry which is preliminary data.</text>
</comment>
<feature type="chain" id="PRO_5039255476" description="Lipoprotein" evidence="1">
    <location>
        <begin position="25"/>
        <end position="255"/>
    </location>
</feature>
<dbReference type="RefSeq" id="WP_190248636.1">
    <property type="nucleotide sequence ID" value="NZ_BMPI01000004.1"/>
</dbReference>
<name>A0A917T736_9ACTN</name>
<evidence type="ECO:0000256" key="1">
    <source>
        <dbReference type="SAM" id="SignalP"/>
    </source>
</evidence>
<evidence type="ECO:0000313" key="2">
    <source>
        <dbReference type="EMBL" id="GGM12144.1"/>
    </source>
</evidence>
<evidence type="ECO:0000313" key="3">
    <source>
        <dbReference type="Proteomes" id="UP000642070"/>
    </source>
</evidence>
<evidence type="ECO:0008006" key="4">
    <source>
        <dbReference type="Google" id="ProtNLM"/>
    </source>
</evidence>
<sequence length="255" mass="25877">MLSRFIVGSVLATALVATLTGCSAGGSGDGSAAAPASSAASPAPEPATVLAAAVAKTAGVNLKVVLAGDKAEEDMTGSYDATHKIGSIAQASGTDRMTIIATPDDLYLAGLSDFKGKTMHLKIAKLDAKSPLAMFTDVVTPLTLLTGVKDVKLTAPGSFTGTLDLTKAQGATAGARKFLDYVLAAAANRANAVKFTASVNEQGYLAEFNTTLPNIADGKDGEYNLKLSDFGSPITITKPTGSKVVEAPAAMYSQQ</sequence>
<dbReference type="Gene3D" id="2.50.20.20">
    <property type="match status" value="1"/>
</dbReference>
<dbReference type="AlphaFoldDB" id="A0A917T736"/>
<accession>A0A917T736</accession>
<keyword evidence="3" id="KW-1185">Reference proteome</keyword>
<organism evidence="2 3">
    <name type="scientific">Dactylosporangium sucinum</name>
    <dbReference type="NCBI Taxonomy" id="1424081"/>
    <lineage>
        <taxon>Bacteria</taxon>
        <taxon>Bacillati</taxon>
        <taxon>Actinomycetota</taxon>
        <taxon>Actinomycetes</taxon>
        <taxon>Micromonosporales</taxon>
        <taxon>Micromonosporaceae</taxon>
        <taxon>Dactylosporangium</taxon>
    </lineage>
</organism>
<feature type="signal peptide" evidence="1">
    <location>
        <begin position="1"/>
        <end position="24"/>
    </location>
</feature>
<protein>
    <recommendedName>
        <fullName evidence="4">Lipoprotein</fullName>
    </recommendedName>
</protein>
<dbReference type="PROSITE" id="PS51257">
    <property type="entry name" value="PROKAR_LIPOPROTEIN"/>
    <property type="match status" value="1"/>
</dbReference>
<reference evidence="2" key="1">
    <citation type="journal article" date="2014" name="Int. J. Syst. Evol. Microbiol.">
        <title>Complete genome sequence of Corynebacterium casei LMG S-19264T (=DSM 44701T), isolated from a smear-ripened cheese.</title>
        <authorList>
            <consortium name="US DOE Joint Genome Institute (JGI-PGF)"/>
            <person name="Walter F."/>
            <person name="Albersmeier A."/>
            <person name="Kalinowski J."/>
            <person name="Ruckert C."/>
        </authorList>
    </citation>
    <scope>NUCLEOTIDE SEQUENCE</scope>
    <source>
        <strain evidence="2">JCM 19831</strain>
    </source>
</reference>
<proteinExistence type="predicted"/>
<keyword evidence="1" id="KW-0732">Signal</keyword>
<dbReference type="EMBL" id="BMPI01000004">
    <property type="protein sequence ID" value="GGM12144.1"/>
    <property type="molecule type" value="Genomic_DNA"/>
</dbReference>
<dbReference type="Proteomes" id="UP000642070">
    <property type="component" value="Unassembled WGS sequence"/>
</dbReference>
<reference evidence="2" key="2">
    <citation type="submission" date="2020-09" db="EMBL/GenBank/DDBJ databases">
        <authorList>
            <person name="Sun Q."/>
            <person name="Ohkuma M."/>
        </authorList>
    </citation>
    <scope>NUCLEOTIDE SEQUENCE</scope>
    <source>
        <strain evidence="2">JCM 19831</strain>
    </source>
</reference>
<gene>
    <name evidence="2" type="ORF">GCM10007977_011630</name>
</gene>